<protein>
    <submittedName>
        <fullName evidence="1">Uncharacterized protein</fullName>
    </submittedName>
</protein>
<dbReference type="AlphaFoldDB" id="A0A0A1W6B0"/>
<reference evidence="1 2" key="1">
    <citation type="submission" date="2014-11" db="EMBL/GenBank/DDBJ databases">
        <title>Whole genome shotgun sequence of Sphingomonas parapaucimobilis NBRC 15100.</title>
        <authorList>
            <person name="Katano-Makiyama Y."/>
            <person name="Hosoyama A."/>
            <person name="Hashimoto M."/>
            <person name="Hosoyama Y."/>
            <person name="Noguchi M."/>
            <person name="Numata M."/>
            <person name="Tsuchikane K."/>
            <person name="Hirakata S."/>
            <person name="Uohara A."/>
            <person name="Shimodaira J."/>
            <person name="Ohji S."/>
            <person name="Ichikawa N."/>
            <person name="Kimura A."/>
            <person name="Yamazoe A."/>
            <person name="Fujita N."/>
        </authorList>
    </citation>
    <scope>NUCLEOTIDE SEQUENCE [LARGE SCALE GENOMIC DNA]</scope>
    <source>
        <strain evidence="1 2">NBRC 15100</strain>
    </source>
</reference>
<evidence type="ECO:0000313" key="1">
    <source>
        <dbReference type="EMBL" id="GAM00712.1"/>
    </source>
</evidence>
<proteinExistence type="predicted"/>
<comment type="caution">
    <text evidence="1">The sequence shown here is derived from an EMBL/GenBank/DDBJ whole genome shotgun (WGS) entry which is preliminary data.</text>
</comment>
<name>A0A0A1W6B0_9SPHN</name>
<dbReference type="OrthoDB" id="7278537at2"/>
<dbReference type="EMBL" id="BBPI01000035">
    <property type="protein sequence ID" value="GAM00712.1"/>
    <property type="molecule type" value="Genomic_DNA"/>
</dbReference>
<accession>A0A0A1W6B0</accession>
<organism evidence="1 2">
    <name type="scientific">Sphingomonas parapaucimobilis NBRC 15100</name>
    <dbReference type="NCBI Taxonomy" id="1219049"/>
    <lineage>
        <taxon>Bacteria</taxon>
        <taxon>Pseudomonadati</taxon>
        <taxon>Pseudomonadota</taxon>
        <taxon>Alphaproteobacteria</taxon>
        <taxon>Sphingomonadales</taxon>
        <taxon>Sphingomonadaceae</taxon>
        <taxon>Sphingomonas</taxon>
    </lineage>
</organism>
<dbReference type="Proteomes" id="UP000032305">
    <property type="component" value="Unassembled WGS sequence"/>
</dbReference>
<gene>
    <name evidence="1" type="ORF">SP5_035_01120</name>
</gene>
<keyword evidence="2" id="KW-1185">Reference proteome</keyword>
<dbReference type="RefSeq" id="WP_052811445.1">
    <property type="nucleotide sequence ID" value="NZ_BBPI01000035.1"/>
</dbReference>
<evidence type="ECO:0000313" key="2">
    <source>
        <dbReference type="Proteomes" id="UP000032305"/>
    </source>
</evidence>
<sequence length="200" mass="22303">MTDYTSVANLALQKMGAADRIVARDQDSHAARTLAEAWDDVRKAAIRGGKKAPRWNCFERYSETPARAITPFKPLPYGWAAAYPMPDGALRLAEIVYPTGAAEGRWKFADNEVLLKDSGPLKAWWLFDNDEPATWDALFVETFAALLAYQCADSITGDRGRKQDCWAEYQANLAAAAKVDATENPPVEPVEDDWVMARFR</sequence>